<dbReference type="Gene3D" id="2.150.10.10">
    <property type="entry name" value="Serralysin-like metalloprotease, C-terminal"/>
    <property type="match status" value="4"/>
</dbReference>
<evidence type="ECO:0000313" key="5">
    <source>
        <dbReference type="Proteomes" id="UP001262410"/>
    </source>
</evidence>
<dbReference type="InterPro" id="IPR018511">
    <property type="entry name" value="Hemolysin-typ_Ca-bd_CS"/>
</dbReference>
<evidence type="ECO:0000256" key="1">
    <source>
        <dbReference type="ARBA" id="ARBA00004613"/>
    </source>
</evidence>
<dbReference type="PROSITE" id="PS00330">
    <property type="entry name" value="HEMOLYSIN_CALCIUM"/>
    <property type="match status" value="2"/>
</dbReference>
<dbReference type="InterPro" id="IPR011049">
    <property type="entry name" value="Serralysin-like_metalloprot_C"/>
</dbReference>
<dbReference type="InterPro" id="IPR050557">
    <property type="entry name" value="RTX_toxin/Mannuronan_C5-epim"/>
</dbReference>
<keyword evidence="2" id="KW-0964">Secreted</keyword>
<gene>
    <name evidence="4" type="ORF">E9232_006699</name>
</gene>
<proteinExistence type="predicted"/>
<accession>A0ABU1JZT8</accession>
<evidence type="ECO:0000256" key="2">
    <source>
        <dbReference type="ARBA" id="ARBA00022525"/>
    </source>
</evidence>
<dbReference type="EMBL" id="JAVDPW010000016">
    <property type="protein sequence ID" value="MDR6294145.1"/>
    <property type="molecule type" value="Genomic_DNA"/>
</dbReference>
<keyword evidence="5" id="KW-1185">Reference proteome</keyword>
<comment type="subcellular location">
    <subcellularLocation>
        <location evidence="1">Secreted</location>
    </subcellularLocation>
</comment>
<dbReference type="SUPFAM" id="SSF51120">
    <property type="entry name" value="beta-Roll"/>
    <property type="match status" value="5"/>
</dbReference>
<dbReference type="Pfam" id="PF00353">
    <property type="entry name" value="HemolysinCabind"/>
    <property type="match status" value="8"/>
</dbReference>
<dbReference type="Proteomes" id="UP001262410">
    <property type="component" value="Unassembled WGS sequence"/>
</dbReference>
<dbReference type="RefSeq" id="WP_309801572.1">
    <property type="nucleotide sequence ID" value="NZ_JAVDPW010000016.1"/>
</dbReference>
<sequence>MSTFTGTDAPETITPGFVSPTVTAVGGQPAPSAEADVISAGGGNDIVAGGRGDDLALLGAGDDVFGWSPGDGNDVVEGQAGTDTLDFAGANISENIDISANGGRARFFRDVANVTQDLNDVERIEFHALGGADRVTVNDMTGTDVTRVTVDLEGVLNGGAGDGQADVVTLNGSAAAETVTLALSGTAVVAVGLAAQALIDHAEATDRLVVNGLGGNDRIDARPLATAAIGLTFDGGAGNDTLLGGAGADTLLGGDGNDVVVGGRGDDVALLGAGDDIFAWSPGDGSDVVEGQDGIDTLVFRGSNASESIDISANGGRVLFLRDVAAVTMDLNDVERIQFAAFGGADRITVNDLSGTDVTRVTVDLEAAQNSGTGDGQADAVGVLGTLGNDVVTVTSSAAAVEVTGLAASVVVEHAEAALDRLTVQGQAGDDVIDASGLAAGRIGLTLLGGLGADVLIGSVGGDQVTGGDGNDVALMGAGDDVFGWSPGDDNDTIEGQAGTDTLDFAGANISENIDISANGGRARFFRDVAAITMDLNDVEHIEFHALGGADHITVNDLTGTDVTRVTVDLEGVLNGGAGDAQADTVILNGSAVADTVTLTQSGTQVVATGLAAQLVVDHVDFVDQLTINGLGGNDRIDARAVTTSPLILRFDGGAGDDILIDGAVSDLVQGGDGNDVVIGGGGSDFALLGAGNDTFAWAPGDGNDIVEGQDGTDDLSFLGAAVNEILDISANGARATLVRDVASVTLDLNGVERLQIKTLGGADTIHVHDLTGTDIIRVGVDLAGSNPAAGDGQADTVAVDGTAGADRVTVASSSASIGVGGLKAVVAITHSETGDRLVIDGGAGNDGINAGGLAAGRIGLTLAGGLGDDGLAGGAGADILHGDAGRDLLAGGAGADRFVFAAGDTGVGGSGDRISDFSHAQGDRIDLSAIDASTAVPGDQAFAFIGAGAFTGVAGQLQAVSGGGLTAVNGDVNGDGVADFTVVLTGTIGLVAADMVL</sequence>
<protein>
    <submittedName>
        <fullName evidence="4">Ca2+-binding RTX toxin-like protein</fullName>
    </submittedName>
</protein>
<reference evidence="4 5" key="1">
    <citation type="submission" date="2023-07" db="EMBL/GenBank/DDBJ databases">
        <title>Sorghum-associated microbial communities from plants grown in Nebraska, USA.</title>
        <authorList>
            <person name="Schachtman D."/>
        </authorList>
    </citation>
    <scope>NUCLEOTIDE SEQUENCE [LARGE SCALE GENOMIC DNA]</scope>
    <source>
        <strain evidence="4 5">584</strain>
    </source>
</reference>
<evidence type="ECO:0000256" key="3">
    <source>
        <dbReference type="SAM" id="MobiDB-lite"/>
    </source>
</evidence>
<evidence type="ECO:0000313" key="4">
    <source>
        <dbReference type="EMBL" id="MDR6294145.1"/>
    </source>
</evidence>
<name>A0ABU1JZT8_9PROT</name>
<feature type="region of interest" description="Disordered" evidence="3">
    <location>
        <begin position="1"/>
        <end position="20"/>
    </location>
</feature>
<organism evidence="4 5">
    <name type="scientific">Inquilinus ginsengisoli</name>
    <dbReference type="NCBI Taxonomy" id="363840"/>
    <lineage>
        <taxon>Bacteria</taxon>
        <taxon>Pseudomonadati</taxon>
        <taxon>Pseudomonadota</taxon>
        <taxon>Alphaproteobacteria</taxon>
        <taxon>Rhodospirillales</taxon>
        <taxon>Rhodospirillaceae</taxon>
        <taxon>Inquilinus</taxon>
    </lineage>
</organism>
<dbReference type="PANTHER" id="PTHR38340">
    <property type="entry name" value="S-LAYER PROTEIN"/>
    <property type="match status" value="1"/>
</dbReference>
<dbReference type="InterPro" id="IPR001343">
    <property type="entry name" value="Hemolysn_Ca-bd"/>
</dbReference>
<dbReference type="PRINTS" id="PR00313">
    <property type="entry name" value="CABNDNGRPT"/>
</dbReference>
<dbReference type="PANTHER" id="PTHR38340:SF1">
    <property type="entry name" value="S-LAYER PROTEIN"/>
    <property type="match status" value="1"/>
</dbReference>
<comment type="caution">
    <text evidence="4">The sequence shown here is derived from an EMBL/GenBank/DDBJ whole genome shotgun (WGS) entry which is preliminary data.</text>
</comment>